<evidence type="ECO:0000256" key="1">
    <source>
        <dbReference type="ARBA" id="ARBA00004192"/>
    </source>
</evidence>
<dbReference type="Gene3D" id="2.40.510.10">
    <property type="entry name" value="Positive stranded ssRNA viruses"/>
    <property type="match status" value="1"/>
</dbReference>
<dbReference type="SUPFAM" id="SSF88633">
    <property type="entry name" value="Positive stranded ssRNA viruses"/>
    <property type="match status" value="1"/>
</dbReference>
<dbReference type="Gene3D" id="2.60.120.20">
    <property type="match status" value="1"/>
</dbReference>
<reference evidence="7" key="1">
    <citation type="submission" date="2018-11" db="EMBL/GenBank/DDBJ databases">
        <authorList>
            <person name="Wang Y."/>
        </authorList>
    </citation>
    <scope>NUCLEOTIDE SEQUENCE</scope>
    <source>
        <strain evidence="7">Bo/BET-14/18/CH</strain>
    </source>
</reference>
<keyword evidence="4" id="KW-1035">Host cytoplasm</keyword>
<dbReference type="InterPro" id="IPR004005">
    <property type="entry name" value="Calicivirus_coat"/>
</dbReference>
<feature type="domain" description="Calicivirus coat protein C-terminal" evidence="6">
    <location>
        <begin position="297"/>
        <end position="517"/>
    </location>
</feature>
<dbReference type="InterPro" id="IPR029053">
    <property type="entry name" value="Viral_coat"/>
</dbReference>
<gene>
    <name evidence="7" type="primary">ORF2</name>
</gene>
<sequence precursor="true">MKMTDKDNQDAAPALGQVLPPEVEVAIPVEPTAGAQIAAPTAGQVNPIDPWIFANFVQAPQGEFTISPNNNPGEILFEMELGPELNPYLGHLRRMYNGWTGSMRVRVILAGNAFSAGKVILFCSPPGFDISFLTPAQATQFPHVIVDVRTAEPVEMPLVDVRDILFHQGPDSRMRLIGMLYTPLRANSGADPFVVTGRVLTCPSQDFSFFFLVPPTVEERDIPFSLPNLPISALTNSRAPFPISDLRSSRTHPLTVRFQNGRCTVEGELLGTTTPCAGDLCTMLGIAESANSPVFELSQPNQEVFVAGSAPAPEGFPDFSNCRLTFLFYGPTGYYTRDLNVSDGQRFTPALGHITLESTLPLTQLRAVLSHVQQAGELAFWDPPDYRGDVLGAEFAPAVSAPGIGETLLFFMSSVPVEVGSNANPNPLPCLMPLEWITHLVSERPSKQSEVALLNYVNPETGRVLFECKLYAPGFIAVNLGTNTEVTFPLSGIFRFASWVSYYYQLRPVGNVSVGRRLPRINGC</sequence>
<evidence type="ECO:0000259" key="6">
    <source>
        <dbReference type="Pfam" id="PF08435"/>
    </source>
</evidence>
<comment type="subcellular location">
    <subcellularLocation>
        <location evidence="1">Host cytoplasm</location>
    </subcellularLocation>
    <subcellularLocation>
        <location evidence="2">Virion</location>
    </subcellularLocation>
</comment>
<dbReference type="CDD" id="cd00205">
    <property type="entry name" value="rhv_like"/>
    <property type="match status" value="1"/>
</dbReference>
<evidence type="ECO:0000256" key="2">
    <source>
        <dbReference type="ARBA" id="ARBA00004328"/>
    </source>
</evidence>
<keyword evidence="3" id="KW-0946">Virion</keyword>
<dbReference type="InterPro" id="IPR013643">
    <property type="entry name" value="Calicivirus_coat_C"/>
</dbReference>
<evidence type="ECO:0000256" key="4">
    <source>
        <dbReference type="ARBA" id="ARBA00023200"/>
    </source>
</evidence>
<name>A0A3G6V4B6_NORV</name>
<dbReference type="Pfam" id="PF00915">
    <property type="entry name" value="Calici_coat"/>
    <property type="match status" value="1"/>
</dbReference>
<dbReference type="GO" id="GO:0030430">
    <property type="term" value="C:host cell cytoplasm"/>
    <property type="evidence" value="ECO:0007669"/>
    <property type="project" value="UniProtKB-SubCell"/>
</dbReference>
<proteinExistence type="predicted"/>
<protein>
    <submittedName>
        <fullName evidence="7">VP1</fullName>
    </submittedName>
</protein>
<dbReference type="Pfam" id="PF08435">
    <property type="entry name" value="Calici_coat_C"/>
    <property type="match status" value="1"/>
</dbReference>
<feature type="domain" description="Calicivirus coat protein" evidence="5">
    <location>
        <begin position="19"/>
        <end position="279"/>
    </location>
</feature>
<dbReference type="InterPro" id="IPR033703">
    <property type="entry name" value="Rhv-like"/>
</dbReference>
<accession>A0A3G6V4B6</accession>
<dbReference type="GO" id="GO:0044423">
    <property type="term" value="C:virion component"/>
    <property type="evidence" value="ECO:0007669"/>
    <property type="project" value="UniProtKB-KW"/>
</dbReference>
<evidence type="ECO:0000256" key="3">
    <source>
        <dbReference type="ARBA" id="ARBA00022844"/>
    </source>
</evidence>
<evidence type="ECO:0000313" key="7">
    <source>
        <dbReference type="EMBL" id="AZB48856.1"/>
    </source>
</evidence>
<dbReference type="EMBL" id="MK159175">
    <property type="protein sequence ID" value="AZB48856.1"/>
    <property type="molecule type" value="Genomic_RNA"/>
</dbReference>
<evidence type="ECO:0000259" key="5">
    <source>
        <dbReference type="Pfam" id="PF00915"/>
    </source>
</evidence>
<organism evidence="7">
    <name type="scientific">Norovirus GIII</name>
    <dbReference type="NCBI Taxonomy" id="340017"/>
    <lineage>
        <taxon>Viruses</taxon>
        <taxon>Riboviria</taxon>
        <taxon>Orthornavirae</taxon>
        <taxon>Pisuviricota</taxon>
        <taxon>Pisoniviricetes</taxon>
        <taxon>Picornavirales</taxon>
        <taxon>Caliciviridae</taxon>
        <taxon>Norovirus</taxon>
        <taxon>Norovirus norwalkense</taxon>
        <taxon>Norwalk virus</taxon>
    </lineage>
</organism>
<dbReference type="Gene3D" id="2.40.30.120">
    <property type="entry name" value="Positive stranded ssRNA viruses"/>
    <property type="match status" value="1"/>
</dbReference>